<proteinExistence type="predicted"/>
<evidence type="ECO:0000313" key="1">
    <source>
        <dbReference type="EMBL" id="MFC4294677.1"/>
    </source>
</evidence>
<accession>A0ABV8RMS2</accession>
<comment type="caution">
    <text evidence="1">The sequence shown here is derived from an EMBL/GenBank/DDBJ whole genome shotgun (WGS) entry which is preliminary data.</text>
</comment>
<organism evidence="1 2">
    <name type="scientific">Novosphingobium tardum</name>
    <dbReference type="NCBI Taxonomy" id="1538021"/>
    <lineage>
        <taxon>Bacteria</taxon>
        <taxon>Pseudomonadati</taxon>
        <taxon>Pseudomonadota</taxon>
        <taxon>Alphaproteobacteria</taxon>
        <taxon>Sphingomonadales</taxon>
        <taxon>Sphingomonadaceae</taxon>
        <taxon>Novosphingobium</taxon>
    </lineage>
</organism>
<keyword evidence="2" id="KW-1185">Reference proteome</keyword>
<dbReference type="Proteomes" id="UP001595828">
    <property type="component" value="Unassembled WGS sequence"/>
</dbReference>
<dbReference type="RefSeq" id="WP_379538123.1">
    <property type="nucleotide sequence ID" value="NZ_JBHSDR010000003.1"/>
</dbReference>
<protein>
    <submittedName>
        <fullName evidence="1">Uncharacterized protein</fullName>
    </submittedName>
</protein>
<name>A0ABV8RMS2_9SPHN</name>
<reference evidence="2" key="1">
    <citation type="journal article" date="2019" name="Int. J. Syst. Evol. Microbiol.">
        <title>The Global Catalogue of Microorganisms (GCM) 10K type strain sequencing project: providing services to taxonomists for standard genome sequencing and annotation.</title>
        <authorList>
            <consortium name="The Broad Institute Genomics Platform"/>
            <consortium name="The Broad Institute Genome Sequencing Center for Infectious Disease"/>
            <person name="Wu L."/>
            <person name="Ma J."/>
        </authorList>
    </citation>
    <scope>NUCLEOTIDE SEQUENCE [LARGE SCALE GENOMIC DNA]</scope>
    <source>
        <strain evidence="2">CGMCC 1.12989</strain>
    </source>
</reference>
<sequence length="85" mass="9507">MTESSGRGRTVVREEIARYRCSGANGLLRIVIEYQLVSIEQTGERSRRRPGVRGVRLESGEELRLIDARSFEVPSSGELISVDDV</sequence>
<gene>
    <name evidence="1" type="ORF">ACFO0A_06345</name>
</gene>
<dbReference type="EMBL" id="JBHSDR010000003">
    <property type="protein sequence ID" value="MFC4294677.1"/>
    <property type="molecule type" value="Genomic_DNA"/>
</dbReference>
<evidence type="ECO:0000313" key="2">
    <source>
        <dbReference type="Proteomes" id="UP001595828"/>
    </source>
</evidence>